<dbReference type="GO" id="GO:0016887">
    <property type="term" value="F:ATP hydrolysis activity"/>
    <property type="evidence" value="ECO:0007669"/>
    <property type="project" value="InterPro"/>
</dbReference>
<feature type="coiled-coil region" evidence="1">
    <location>
        <begin position="377"/>
        <end position="407"/>
    </location>
</feature>
<evidence type="ECO:0000313" key="3">
    <source>
        <dbReference type="EMBL" id="PZN70936.1"/>
    </source>
</evidence>
<organism evidence="3 4">
    <name type="scientific">Candidatus Methylumidiphilus alinenensis</name>
    <dbReference type="NCBI Taxonomy" id="2202197"/>
    <lineage>
        <taxon>Bacteria</taxon>
        <taxon>Pseudomonadati</taxon>
        <taxon>Pseudomonadota</taxon>
        <taxon>Gammaproteobacteria</taxon>
        <taxon>Methylococcales</taxon>
        <taxon>Candidatus Methylumidiphilus</taxon>
    </lineage>
</organism>
<name>A0A2W4QI81_9GAMM</name>
<dbReference type="InterPro" id="IPR051396">
    <property type="entry name" value="Bact_Antivir_Def_Nuclease"/>
</dbReference>
<evidence type="ECO:0000313" key="4">
    <source>
        <dbReference type="Proteomes" id="UP000249396"/>
    </source>
</evidence>
<proteinExistence type="predicted"/>
<dbReference type="AlphaFoldDB" id="A0A2W4QI81"/>
<dbReference type="Pfam" id="PF13304">
    <property type="entry name" value="AAA_21"/>
    <property type="match status" value="1"/>
</dbReference>
<reference evidence="3 4" key="1">
    <citation type="journal article" date="2018" name="Aquat. Microb. Ecol.">
        <title>Gammaproteobacterial methanotrophs dominate.</title>
        <authorList>
            <person name="Rissanen A.J."/>
            <person name="Saarenheimo J."/>
            <person name="Tiirola M."/>
            <person name="Peura S."/>
            <person name="Aalto S.L."/>
            <person name="Karvinen A."/>
            <person name="Nykanen H."/>
        </authorList>
    </citation>
    <scope>NUCLEOTIDE SEQUENCE [LARGE SCALE GENOMIC DNA]</scope>
    <source>
        <strain evidence="3">AMbin10</strain>
    </source>
</reference>
<comment type="caution">
    <text evidence="3">The sequence shown here is derived from an EMBL/GenBank/DDBJ whole genome shotgun (WGS) entry which is preliminary data.</text>
</comment>
<protein>
    <recommendedName>
        <fullName evidence="2">AAA+ ATPase domain-containing protein</fullName>
    </recommendedName>
</protein>
<dbReference type="SMART" id="SM00382">
    <property type="entry name" value="AAA"/>
    <property type="match status" value="1"/>
</dbReference>
<dbReference type="InterPro" id="IPR027417">
    <property type="entry name" value="P-loop_NTPase"/>
</dbReference>
<dbReference type="CDD" id="cd00267">
    <property type="entry name" value="ABC_ATPase"/>
    <property type="match status" value="1"/>
</dbReference>
<keyword evidence="1" id="KW-0175">Coiled coil</keyword>
<evidence type="ECO:0000259" key="2">
    <source>
        <dbReference type="SMART" id="SM00382"/>
    </source>
</evidence>
<dbReference type="GO" id="GO:0005524">
    <property type="term" value="F:ATP binding"/>
    <property type="evidence" value="ECO:0007669"/>
    <property type="project" value="InterPro"/>
</dbReference>
<dbReference type="PANTHER" id="PTHR43581">
    <property type="entry name" value="ATP/GTP PHOSPHATASE"/>
    <property type="match status" value="1"/>
</dbReference>
<sequence length="426" mass="49000">MGNAPFIKSIQVNKVRHLQDFKIEIDESRPRHLILTGPNGSGKTSLLVFLKDYLEGIHTRELVKVENWKQVKANYENRITSLESSLALKDSEEQKITDQGEIFRTSEDIRLINPIIAKYNAVIPNISDLIGLAELYEKGEFLISFFEARRFSQIQAVSGPQKLDLAKVNPIVVTPNSPGTRFLQFLVNQKNRAAQLQLRNDKARSSEIESWIKKIEVKFQELFQDHSLTLEYDIDNFDYKINIPGHEPFRMVDNQLSDGFSSVIHIVAELLLRMEAVTPGNYNVPGIVLIDEIETHLHIKLQKAILPFLTDFFPNIQFIVTTHSPFVMTSLNDAVVFDLESKERWEHMAPMAASTVVESYFDLDLYSNEIKNRVSRYSELAKESNLMEEENDELNRIRIQLDNIDYESAPELVAQYRSLRAKESAR</sequence>
<gene>
    <name evidence="3" type="ORF">DM484_27480</name>
</gene>
<dbReference type="InterPro" id="IPR003593">
    <property type="entry name" value="AAA+_ATPase"/>
</dbReference>
<accession>A0A2W4QI81</accession>
<feature type="domain" description="AAA+ ATPase" evidence="2">
    <location>
        <begin position="29"/>
        <end position="343"/>
    </location>
</feature>
<dbReference type="SUPFAM" id="SSF52540">
    <property type="entry name" value="P-loop containing nucleoside triphosphate hydrolases"/>
    <property type="match status" value="1"/>
</dbReference>
<dbReference type="Gene3D" id="3.40.50.300">
    <property type="entry name" value="P-loop containing nucleotide triphosphate hydrolases"/>
    <property type="match status" value="1"/>
</dbReference>
<dbReference type="EMBL" id="QJPH01000539">
    <property type="protein sequence ID" value="PZN70936.1"/>
    <property type="molecule type" value="Genomic_DNA"/>
</dbReference>
<dbReference type="Proteomes" id="UP000249396">
    <property type="component" value="Unassembled WGS sequence"/>
</dbReference>
<dbReference type="InterPro" id="IPR003959">
    <property type="entry name" value="ATPase_AAA_core"/>
</dbReference>
<dbReference type="PANTHER" id="PTHR43581:SF2">
    <property type="entry name" value="EXCINUCLEASE ATPASE SUBUNIT"/>
    <property type="match status" value="1"/>
</dbReference>
<evidence type="ECO:0000256" key="1">
    <source>
        <dbReference type="SAM" id="Coils"/>
    </source>
</evidence>